<dbReference type="InterPro" id="IPR008259">
    <property type="entry name" value="FMN_hydac_DH_AS"/>
</dbReference>
<dbReference type="PROSITE" id="PS00557">
    <property type="entry name" value="FMN_HYDROXY_ACID_DH_1"/>
    <property type="match status" value="1"/>
</dbReference>
<evidence type="ECO:0000256" key="2">
    <source>
        <dbReference type="ARBA" id="ARBA00022630"/>
    </source>
</evidence>
<reference evidence="7" key="1">
    <citation type="submission" date="2022-10" db="EMBL/GenBank/DDBJ databases">
        <title>The complete genomes of actinobacterial strains from the NBC collection.</title>
        <authorList>
            <person name="Joergensen T.S."/>
            <person name="Alvarez Arevalo M."/>
            <person name="Sterndorff E.B."/>
            <person name="Faurdal D."/>
            <person name="Vuksanovic O."/>
            <person name="Mourched A.-S."/>
            <person name="Charusanti P."/>
            <person name="Shaw S."/>
            <person name="Blin K."/>
            <person name="Weber T."/>
        </authorList>
    </citation>
    <scope>NUCLEOTIDE SEQUENCE</scope>
    <source>
        <strain evidence="7">NBC_00686</strain>
    </source>
</reference>
<gene>
    <name evidence="7" type="ORF">OG929_06970</name>
</gene>
<comment type="similarity">
    <text evidence="5">Belongs to the FMN-dependent alpha-hydroxy acid dehydrogenase family.</text>
</comment>
<evidence type="ECO:0000256" key="1">
    <source>
        <dbReference type="ARBA" id="ARBA00001917"/>
    </source>
</evidence>
<dbReference type="InterPro" id="IPR000262">
    <property type="entry name" value="FMN-dep_DH"/>
</dbReference>
<sequence length="367" mass="38417">MSAPFADAPPGLAGVRNAARAVTDPAVWDFVEGGSGAETTLAANRAALDGLALLPRVLTGRTGADPSGRLLGTDAAMPVAVAPMAYQSLLHPEGEQAVARAARAAGVPFVLSTLSSRPVEAVVATGADVWFQLYWLRERTRTDELVARAEDSGCRALMVTVDVPAMGRRWRDVRNGFSLPPHVRAANLEPGSDERAHRSTPGVSALADHTRSLFGVPTLRDLERLRRRTSLPLVVKGVLDARDARRAAECGADAVVVSNHGGRQFDGAPPSIAQLPSVAEAVAGLCAVLLDSGIRTGTDVLRALALGASGVLIGRPVLWGLAAHGEEGVAEVLCVLRDEVREALLLTGCADLADAAELRVRRWAADA</sequence>
<keyword evidence="8" id="KW-1185">Reference proteome</keyword>
<evidence type="ECO:0000256" key="3">
    <source>
        <dbReference type="ARBA" id="ARBA00022643"/>
    </source>
</evidence>
<protein>
    <submittedName>
        <fullName evidence="7">Alpha-hydroxy-acid oxidizing protein</fullName>
    </submittedName>
</protein>
<evidence type="ECO:0000256" key="5">
    <source>
        <dbReference type="ARBA" id="ARBA00024042"/>
    </source>
</evidence>
<keyword evidence="2" id="KW-0285">Flavoprotein</keyword>
<organism evidence="7 8">
    <name type="scientific">Streptomyces pseudovenezuelae</name>
    <dbReference type="NCBI Taxonomy" id="67350"/>
    <lineage>
        <taxon>Bacteria</taxon>
        <taxon>Bacillati</taxon>
        <taxon>Actinomycetota</taxon>
        <taxon>Actinomycetes</taxon>
        <taxon>Kitasatosporales</taxon>
        <taxon>Streptomycetaceae</taxon>
        <taxon>Streptomyces</taxon>
        <taxon>Streptomyces aurantiacus group</taxon>
    </lineage>
</organism>
<dbReference type="Proteomes" id="UP001432168">
    <property type="component" value="Chromosome"/>
</dbReference>
<name>A0ABZ1WQI4_9ACTN</name>
<dbReference type="CDD" id="cd02809">
    <property type="entry name" value="alpha_hydroxyacid_oxid_FMN"/>
    <property type="match status" value="1"/>
</dbReference>
<dbReference type="PANTHER" id="PTHR10578">
    <property type="entry name" value="S -2-HYDROXY-ACID OXIDASE-RELATED"/>
    <property type="match status" value="1"/>
</dbReference>
<dbReference type="Pfam" id="PF01070">
    <property type="entry name" value="FMN_dh"/>
    <property type="match status" value="1"/>
</dbReference>
<proteinExistence type="inferred from homology"/>
<dbReference type="RefSeq" id="WP_329260358.1">
    <property type="nucleotide sequence ID" value="NZ_CP108992.1"/>
</dbReference>
<comment type="cofactor">
    <cofactor evidence="1">
        <name>FMN</name>
        <dbReference type="ChEBI" id="CHEBI:58210"/>
    </cofactor>
</comment>
<dbReference type="SUPFAM" id="SSF51395">
    <property type="entry name" value="FMN-linked oxidoreductases"/>
    <property type="match status" value="1"/>
</dbReference>
<dbReference type="InterPro" id="IPR037396">
    <property type="entry name" value="FMN_HAD"/>
</dbReference>
<feature type="domain" description="FMN hydroxy acid dehydrogenase" evidence="6">
    <location>
        <begin position="4"/>
        <end position="365"/>
    </location>
</feature>
<evidence type="ECO:0000313" key="7">
    <source>
        <dbReference type="EMBL" id="WUT42028.1"/>
    </source>
</evidence>
<dbReference type="InterPro" id="IPR013785">
    <property type="entry name" value="Aldolase_TIM"/>
</dbReference>
<dbReference type="EMBL" id="CP109011">
    <property type="protein sequence ID" value="WUT42028.1"/>
    <property type="molecule type" value="Genomic_DNA"/>
</dbReference>
<keyword evidence="3" id="KW-0288">FMN</keyword>
<evidence type="ECO:0000313" key="8">
    <source>
        <dbReference type="Proteomes" id="UP001432168"/>
    </source>
</evidence>
<dbReference type="PIRSF" id="PIRSF000138">
    <property type="entry name" value="Al-hdrx_acd_dh"/>
    <property type="match status" value="1"/>
</dbReference>
<keyword evidence="4" id="KW-0560">Oxidoreductase</keyword>
<dbReference type="InterPro" id="IPR012133">
    <property type="entry name" value="Alpha-hydoxy_acid_DH_FMN"/>
</dbReference>
<accession>A0ABZ1WQI4</accession>
<dbReference type="PANTHER" id="PTHR10578:SF107">
    <property type="entry name" value="2-HYDROXYACID OXIDASE 1"/>
    <property type="match status" value="1"/>
</dbReference>
<dbReference type="PROSITE" id="PS51349">
    <property type="entry name" value="FMN_HYDROXY_ACID_DH_2"/>
    <property type="match status" value="1"/>
</dbReference>
<evidence type="ECO:0000259" key="6">
    <source>
        <dbReference type="PROSITE" id="PS51349"/>
    </source>
</evidence>
<dbReference type="Gene3D" id="3.20.20.70">
    <property type="entry name" value="Aldolase class I"/>
    <property type="match status" value="1"/>
</dbReference>
<evidence type="ECO:0000256" key="4">
    <source>
        <dbReference type="ARBA" id="ARBA00023002"/>
    </source>
</evidence>